<comment type="caution">
    <text evidence="2">The sequence shown here is derived from an EMBL/GenBank/DDBJ whole genome shotgun (WGS) entry which is preliminary data.</text>
</comment>
<name>A0AAN6Z3X5_9PEZI</name>
<accession>A0AAN6Z3X5</accession>
<dbReference type="AlphaFoldDB" id="A0AAN6Z3X5"/>
<evidence type="ECO:0000256" key="1">
    <source>
        <dbReference type="SAM" id="MobiDB-lite"/>
    </source>
</evidence>
<gene>
    <name evidence="2" type="ORF">N657DRAFT_644942</name>
</gene>
<proteinExistence type="predicted"/>
<sequence length="577" mass="62246">MLQCIYSLSRRMGRPMPKNQGGVADSSGRQTNLGPLGDDDNANITPSSPTPASTVGCAALNLTTAAAEAGAEAAAIPTSLQRDGWNDGEVYAVPDELSQRPLPWSSPNLLAGDEPELAPYPVVSYVPSSRGGTIATSGESRRHSVADPLHFDDLSRYFELDMPSLLQAMSCSFASQRPISASVYENWFGSSMHPFPTIPTTMVANQEQDLPRFSDEAHRPPPGSEQRQNISSGSDQLLETAAPVQQDEIIPSIQAESDQMVDDLALSYSASDMTWMDGEDRPSLRQGTRLSQVSSPSYLGIRWDAGALPLSSPDTATATLSQLSMTYGFGGGFLGEKAANGEDEDGEGPFIISSSSPASADRPHPRSLNEQEPSISVAGGHEGRGGGGNGGGYCECVSTVSRCIVSLWTAKQKQHGRSQPLALDSVLRMDSEVAASLSRLHQCRACRCESTVHLLALISLRMMVHLLQTLVWDEFASYEQPERGSPDDSQNSGIGEGRRGALWIGEDEVSPCARLWFLGRLLQERFHRLAVLIEERKNFMGTFARDCLAGASLLLLEDISQDLQTMVGLLELWNPES</sequence>
<feature type="compositionally biased region" description="Polar residues" evidence="1">
    <location>
        <begin position="42"/>
        <end position="52"/>
    </location>
</feature>
<dbReference type="EMBL" id="MU853227">
    <property type="protein sequence ID" value="KAK4124685.1"/>
    <property type="molecule type" value="Genomic_DNA"/>
</dbReference>
<dbReference type="Proteomes" id="UP001302602">
    <property type="component" value="Unassembled WGS sequence"/>
</dbReference>
<dbReference type="RefSeq" id="XP_062648456.1">
    <property type="nucleotide sequence ID" value="XM_062792849.1"/>
</dbReference>
<dbReference type="GeneID" id="87829618"/>
<organism evidence="2 3">
    <name type="scientific">Parathielavia appendiculata</name>
    <dbReference type="NCBI Taxonomy" id="2587402"/>
    <lineage>
        <taxon>Eukaryota</taxon>
        <taxon>Fungi</taxon>
        <taxon>Dikarya</taxon>
        <taxon>Ascomycota</taxon>
        <taxon>Pezizomycotina</taxon>
        <taxon>Sordariomycetes</taxon>
        <taxon>Sordariomycetidae</taxon>
        <taxon>Sordariales</taxon>
        <taxon>Chaetomiaceae</taxon>
        <taxon>Parathielavia</taxon>
    </lineage>
</organism>
<keyword evidence="3" id="KW-1185">Reference proteome</keyword>
<evidence type="ECO:0000313" key="3">
    <source>
        <dbReference type="Proteomes" id="UP001302602"/>
    </source>
</evidence>
<feature type="region of interest" description="Disordered" evidence="1">
    <location>
        <begin position="338"/>
        <end position="384"/>
    </location>
</feature>
<feature type="region of interest" description="Disordered" evidence="1">
    <location>
        <begin position="11"/>
        <end position="52"/>
    </location>
</feature>
<evidence type="ECO:0000313" key="2">
    <source>
        <dbReference type="EMBL" id="KAK4124685.1"/>
    </source>
</evidence>
<reference evidence="2" key="1">
    <citation type="journal article" date="2023" name="Mol. Phylogenet. Evol.">
        <title>Genome-scale phylogeny and comparative genomics of the fungal order Sordariales.</title>
        <authorList>
            <person name="Hensen N."/>
            <person name="Bonometti L."/>
            <person name="Westerberg I."/>
            <person name="Brannstrom I.O."/>
            <person name="Guillou S."/>
            <person name="Cros-Aarteil S."/>
            <person name="Calhoun S."/>
            <person name="Haridas S."/>
            <person name="Kuo A."/>
            <person name="Mondo S."/>
            <person name="Pangilinan J."/>
            <person name="Riley R."/>
            <person name="LaButti K."/>
            <person name="Andreopoulos B."/>
            <person name="Lipzen A."/>
            <person name="Chen C."/>
            <person name="Yan M."/>
            <person name="Daum C."/>
            <person name="Ng V."/>
            <person name="Clum A."/>
            <person name="Steindorff A."/>
            <person name="Ohm R.A."/>
            <person name="Martin F."/>
            <person name="Silar P."/>
            <person name="Natvig D.O."/>
            <person name="Lalanne C."/>
            <person name="Gautier V."/>
            <person name="Ament-Velasquez S.L."/>
            <person name="Kruys A."/>
            <person name="Hutchinson M.I."/>
            <person name="Powell A.J."/>
            <person name="Barry K."/>
            <person name="Miller A.N."/>
            <person name="Grigoriev I.V."/>
            <person name="Debuchy R."/>
            <person name="Gladieux P."/>
            <person name="Hiltunen Thoren M."/>
            <person name="Johannesson H."/>
        </authorList>
    </citation>
    <scope>NUCLEOTIDE SEQUENCE</scope>
    <source>
        <strain evidence="2">CBS 731.68</strain>
    </source>
</reference>
<reference evidence="2" key="2">
    <citation type="submission" date="2023-05" db="EMBL/GenBank/DDBJ databases">
        <authorList>
            <consortium name="Lawrence Berkeley National Laboratory"/>
            <person name="Steindorff A."/>
            <person name="Hensen N."/>
            <person name="Bonometti L."/>
            <person name="Westerberg I."/>
            <person name="Brannstrom I.O."/>
            <person name="Guillou S."/>
            <person name="Cros-Aarteil S."/>
            <person name="Calhoun S."/>
            <person name="Haridas S."/>
            <person name="Kuo A."/>
            <person name="Mondo S."/>
            <person name="Pangilinan J."/>
            <person name="Riley R."/>
            <person name="Labutti K."/>
            <person name="Andreopoulos B."/>
            <person name="Lipzen A."/>
            <person name="Chen C."/>
            <person name="Yanf M."/>
            <person name="Daum C."/>
            <person name="Ng V."/>
            <person name="Clum A."/>
            <person name="Ohm R."/>
            <person name="Martin F."/>
            <person name="Silar P."/>
            <person name="Natvig D."/>
            <person name="Lalanne C."/>
            <person name="Gautier V."/>
            <person name="Ament-Velasquez S.L."/>
            <person name="Kruys A."/>
            <person name="Hutchinson M.I."/>
            <person name="Powell A.J."/>
            <person name="Barry K."/>
            <person name="Miller A.N."/>
            <person name="Grigoriev I.V."/>
            <person name="Debuchy R."/>
            <person name="Gladieux P."/>
            <person name="Thoren M.H."/>
            <person name="Johannesson H."/>
        </authorList>
    </citation>
    <scope>NUCLEOTIDE SEQUENCE</scope>
    <source>
        <strain evidence="2">CBS 731.68</strain>
    </source>
</reference>
<protein>
    <submittedName>
        <fullName evidence="2">Uncharacterized protein</fullName>
    </submittedName>
</protein>